<comment type="cofactor">
    <cofactor evidence="10">
        <name>FAD</name>
        <dbReference type="ChEBI" id="CHEBI:57692"/>
    </cofactor>
</comment>
<keyword evidence="9 10" id="KW-0511">Multifunctional enzyme</keyword>
<dbReference type="InterPro" id="IPR047785">
    <property type="entry name" value="tRNA_MNMC2"/>
</dbReference>
<dbReference type="NCBIfam" id="NF002481">
    <property type="entry name" value="PRK01747.1-2"/>
    <property type="match status" value="1"/>
</dbReference>
<gene>
    <name evidence="10" type="primary">mnmC</name>
    <name evidence="13" type="ORF">C8N29_106102</name>
</gene>
<dbReference type="AlphaFoldDB" id="A0A2T5IZR4"/>
<dbReference type="Proteomes" id="UP000244223">
    <property type="component" value="Unassembled WGS sequence"/>
</dbReference>
<dbReference type="GO" id="GO:0050660">
    <property type="term" value="F:flavin adenine dinucleotide binding"/>
    <property type="evidence" value="ECO:0007669"/>
    <property type="project" value="UniProtKB-UniRule"/>
</dbReference>
<dbReference type="InterPro" id="IPR023032">
    <property type="entry name" value="tRNA_MAMT_biosynth_bifunc_MnmC"/>
</dbReference>
<organism evidence="13 14">
    <name type="scientific">Agitococcus lubricus</name>
    <dbReference type="NCBI Taxonomy" id="1077255"/>
    <lineage>
        <taxon>Bacteria</taxon>
        <taxon>Pseudomonadati</taxon>
        <taxon>Pseudomonadota</taxon>
        <taxon>Gammaproteobacteria</taxon>
        <taxon>Moraxellales</taxon>
        <taxon>Moraxellaceae</taxon>
        <taxon>Agitococcus</taxon>
    </lineage>
</organism>
<dbReference type="InterPro" id="IPR008471">
    <property type="entry name" value="MnmC-like_methylTransf"/>
</dbReference>
<evidence type="ECO:0000256" key="4">
    <source>
        <dbReference type="ARBA" id="ARBA00022679"/>
    </source>
</evidence>
<keyword evidence="8 10" id="KW-0560">Oxidoreductase</keyword>
<reference evidence="13 14" key="1">
    <citation type="submission" date="2018-04" db="EMBL/GenBank/DDBJ databases">
        <title>Genomic Encyclopedia of Archaeal and Bacterial Type Strains, Phase II (KMG-II): from individual species to whole genera.</title>
        <authorList>
            <person name="Goeker M."/>
        </authorList>
    </citation>
    <scope>NUCLEOTIDE SEQUENCE [LARGE SCALE GENOMIC DNA]</scope>
    <source>
        <strain evidence="13 14">DSM 5822</strain>
    </source>
</reference>
<evidence type="ECO:0000256" key="1">
    <source>
        <dbReference type="ARBA" id="ARBA00022490"/>
    </source>
</evidence>
<feature type="domain" description="FAD dependent oxidoreductase" evidence="11">
    <location>
        <begin position="256"/>
        <end position="619"/>
    </location>
</feature>
<dbReference type="EC" id="2.1.1.61" evidence="10"/>
<evidence type="ECO:0000259" key="12">
    <source>
        <dbReference type="Pfam" id="PF05430"/>
    </source>
</evidence>
<dbReference type="Pfam" id="PF05430">
    <property type="entry name" value="Methyltransf_30"/>
    <property type="match status" value="1"/>
</dbReference>
<evidence type="ECO:0000259" key="11">
    <source>
        <dbReference type="Pfam" id="PF01266"/>
    </source>
</evidence>
<proteinExistence type="inferred from homology"/>
<dbReference type="GO" id="GO:0004808">
    <property type="term" value="F:tRNA (5-methylaminomethyl-2-thiouridylate)(34)-methyltransferase activity"/>
    <property type="evidence" value="ECO:0007669"/>
    <property type="project" value="UniProtKB-EC"/>
</dbReference>
<comment type="function">
    <text evidence="10">Catalyzes the last two steps in the biosynthesis of 5-methylaminomethyl-2-thiouridine (mnm(5)s(2)U) at the wobble position (U34) in tRNA. Catalyzes the FAD-dependent demodification of cmnm(5)s(2)U34 to nm(5)s(2)U34, followed by the transfer of a methyl group from S-adenosyl-L-methionine to nm(5)s(2)U34, to form mnm(5)s(2)U34.</text>
</comment>
<sequence>MVIEPADICWRNGLPFSQRFNDIYFSLDNGLAETEYVFLEGNQLAERFASLSAGDNFTIAETGFGTGLNILAAWRLWEKTAPKTAWLHIISVEKHPLTHEDLSRALALWPELAAYAQTLLAQYPPLTAGWHRLVFDEARISLTLILGDANELLPEAEAQVDAWFLDGFAPDRNPELWQLSLLTHVARLSKAQATLATFSAAGAVRRHLEALGFAVYKQKGFGRKREMIRACYVSPSQPAQDSWQSLPSIPHQHRKHVAIIGAGIAGVSCAYALAIRGWQVTIIDQAAGAHTAASGNPAAIIYPKLAPPALSTWHFQQQAYLWLLNRLQQTPHLATDAWQQTGLLWLLAGNQQREGEKLKQHPWPASLVQAVNAQQASHIAGLDMDTDCLYFPQAGYLNPHALSQAWLNHPNIRTIWHCKVTELKREGEDWQIYDEQAHCRATSPVVIVANALAAEQLSVCSGLTLTPVRGQIATFSPTTPALSALKTVLCYGGYLTPAVKQQHCIGASFWPNNANTEVTQDDHQHNYALLAKVLPKTAHALPPMTIWQGRAALRAQTNDYLPLVGALADYDDFMHRFAGLKDGKKILQAPKYHTGLYVSLGHGSKGFCYAPLAAEIIAAQLNNEPLPVARRVLQALFAHRFWVKHIKRQRHHDQKIARVD</sequence>
<dbReference type="EC" id="1.5.-.-" evidence="10"/>
<evidence type="ECO:0000256" key="2">
    <source>
        <dbReference type="ARBA" id="ARBA00022603"/>
    </source>
</evidence>
<dbReference type="PANTHER" id="PTHR13847">
    <property type="entry name" value="SARCOSINE DEHYDROGENASE-RELATED"/>
    <property type="match status" value="1"/>
</dbReference>
<keyword evidence="14" id="KW-1185">Reference proteome</keyword>
<evidence type="ECO:0000313" key="13">
    <source>
        <dbReference type="EMBL" id="PTQ89571.1"/>
    </source>
</evidence>
<keyword evidence="5 10" id="KW-0949">S-adenosyl-L-methionine</keyword>
<dbReference type="InterPro" id="IPR036188">
    <property type="entry name" value="FAD/NAD-bd_sf"/>
</dbReference>
<dbReference type="InterPro" id="IPR017610">
    <property type="entry name" value="tRNA_S-uridine_synth_MnmC_C"/>
</dbReference>
<dbReference type="GO" id="GO:0016645">
    <property type="term" value="F:oxidoreductase activity, acting on the CH-NH group of donors"/>
    <property type="evidence" value="ECO:0007669"/>
    <property type="project" value="InterPro"/>
</dbReference>
<feature type="domain" description="MnmC-like methyltransferase" evidence="12">
    <location>
        <begin position="110"/>
        <end position="231"/>
    </location>
</feature>
<dbReference type="HAMAP" id="MF_01102">
    <property type="entry name" value="MnmC"/>
    <property type="match status" value="1"/>
</dbReference>
<dbReference type="SUPFAM" id="SSF51905">
    <property type="entry name" value="FAD/NAD(P)-binding domain"/>
    <property type="match status" value="1"/>
</dbReference>
<comment type="subcellular location">
    <subcellularLocation>
        <location evidence="10">Cytoplasm</location>
    </subcellularLocation>
</comment>
<dbReference type="SUPFAM" id="SSF54373">
    <property type="entry name" value="FAD-linked reductases, C-terminal domain"/>
    <property type="match status" value="1"/>
</dbReference>
<keyword evidence="3 10" id="KW-0285">Flavoprotein</keyword>
<keyword evidence="4 10" id="KW-0808">Transferase</keyword>
<keyword evidence="2 10" id="KW-0489">Methyltransferase</keyword>
<evidence type="ECO:0000256" key="7">
    <source>
        <dbReference type="ARBA" id="ARBA00022827"/>
    </source>
</evidence>
<dbReference type="InterPro" id="IPR029063">
    <property type="entry name" value="SAM-dependent_MTases_sf"/>
</dbReference>
<feature type="region of interest" description="FAD-dependent cmnm(5)s(2)U34 oxidoreductase" evidence="10">
    <location>
        <begin position="260"/>
        <end position="660"/>
    </location>
</feature>
<evidence type="ECO:0000313" key="14">
    <source>
        <dbReference type="Proteomes" id="UP000244223"/>
    </source>
</evidence>
<keyword evidence="7 10" id="KW-0274">FAD</keyword>
<dbReference type="Gene3D" id="3.50.50.60">
    <property type="entry name" value="FAD/NAD(P)-binding domain"/>
    <property type="match status" value="1"/>
</dbReference>
<protein>
    <recommendedName>
        <fullName evidence="10">tRNA 5-methylaminomethyl-2-thiouridine biosynthesis bifunctional protein MnmC</fullName>
        <shortName evidence="10">tRNA mnm(5)s(2)U biosynthesis bifunctional protein</shortName>
    </recommendedName>
    <domain>
        <recommendedName>
            <fullName evidence="10">tRNA (mnm(5)s(2)U34)-methyltransferase</fullName>
            <ecNumber evidence="10">2.1.1.61</ecNumber>
        </recommendedName>
    </domain>
    <domain>
        <recommendedName>
            <fullName evidence="10">FAD-dependent cmnm(5)s(2)U34 oxidoreductase</fullName>
            <ecNumber evidence="10">1.5.-.-</ecNumber>
        </recommendedName>
    </domain>
</protein>
<name>A0A2T5IZR4_9GAMM</name>
<keyword evidence="6 10" id="KW-0819">tRNA processing</keyword>
<evidence type="ECO:0000256" key="9">
    <source>
        <dbReference type="ARBA" id="ARBA00023268"/>
    </source>
</evidence>
<comment type="caution">
    <text evidence="13">The sequence shown here is derived from an EMBL/GenBank/DDBJ whole genome shotgun (WGS) entry which is preliminary data.</text>
</comment>
<dbReference type="SUPFAM" id="SSF53335">
    <property type="entry name" value="S-adenosyl-L-methionine-dependent methyltransferases"/>
    <property type="match status" value="1"/>
</dbReference>
<evidence type="ECO:0000256" key="10">
    <source>
        <dbReference type="HAMAP-Rule" id="MF_01102"/>
    </source>
</evidence>
<dbReference type="EMBL" id="QAON01000006">
    <property type="protein sequence ID" value="PTQ89571.1"/>
    <property type="molecule type" value="Genomic_DNA"/>
</dbReference>
<evidence type="ECO:0000256" key="6">
    <source>
        <dbReference type="ARBA" id="ARBA00022694"/>
    </source>
</evidence>
<dbReference type="NCBIfam" id="NF033855">
    <property type="entry name" value="tRNA_MNMC2"/>
    <property type="match status" value="1"/>
</dbReference>
<dbReference type="Gene3D" id="3.40.50.150">
    <property type="entry name" value="Vaccinia Virus protein VP39"/>
    <property type="match status" value="1"/>
</dbReference>
<dbReference type="Pfam" id="PF01266">
    <property type="entry name" value="DAO"/>
    <property type="match status" value="1"/>
</dbReference>
<comment type="similarity">
    <text evidence="10">In the C-terminal section; belongs to the DAO family.</text>
</comment>
<dbReference type="PANTHER" id="PTHR13847:SF283">
    <property type="entry name" value="TRNA 5-METHYLAMINOMETHYL-2-THIOURIDINE BIOSYNTHESIS BIFUNCTIONAL PROTEIN MNMC"/>
    <property type="match status" value="1"/>
</dbReference>
<dbReference type="NCBIfam" id="TIGR03197">
    <property type="entry name" value="MnmC_Cterm"/>
    <property type="match status" value="1"/>
</dbReference>
<evidence type="ECO:0000256" key="8">
    <source>
        <dbReference type="ARBA" id="ARBA00023002"/>
    </source>
</evidence>
<comment type="similarity">
    <text evidence="10">In the N-terminal section; belongs to the methyltransferase superfamily. tRNA (mnm(5)s(2)U34)-methyltransferase family.</text>
</comment>
<dbReference type="GO" id="GO:0032259">
    <property type="term" value="P:methylation"/>
    <property type="evidence" value="ECO:0007669"/>
    <property type="project" value="UniProtKB-KW"/>
</dbReference>
<dbReference type="OrthoDB" id="9794226at2"/>
<dbReference type="RefSeq" id="WP_107865531.1">
    <property type="nucleotide sequence ID" value="NZ_QAON01000006.1"/>
</dbReference>
<evidence type="ECO:0000256" key="3">
    <source>
        <dbReference type="ARBA" id="ARBA00022630"/>
    </source>
</evidence>
<accession>A0A2T5IZR4</accession>
<dbReference type="GO" id="GO:0005737">
    <property type="term" value="C:cytoplasm"/>
    <property type="evidence" value="ECO:0007669"/>
    <property type="project" value="UniProtKB-SubCell"/>
</dbReference>
<dbReference type="Gene3D" id="3.30.9.10">
    <property type="entry name" value="D-Amino Acid Oxidase, subunit A, domain 2"/>
    <property type="match status" value="1"/>
</dbReference>
<dbReference type="GO" id="GO:0002097">
    <property type="term" value="P:tRNA wobble base modification"/>
    <property type="evidence" value="ECO:0007669"/>
    <property type="project" value="UniProtKB-UniRule"/>
</dbReference>
<dbReference type="InterPro" id="IPR006076">
    <property type="entry name" value="FAD-dep_OxRdtase"/>
</dbReference>
<feature type="region of interest" description="tRNA (mnm(5)s(2)U34)-methyltransferase" evidence="10">
    <location>
        <begin position="1"/>
        <end position="233"/>
    </location>
</feature>
<keyword evidence="1 10" id="KW-0963">Cytoplasm</keyword>
<evidence type="ECO:0000256" key="5">
    <source>
        <dbReference type="ARBA" id="ARBA00022691"/>
    </source>
</evidence>
<comment type="catalytic activity">
    <reaction evidence="10">
        <text>5-aminomethyl-2-thiouridine(34) in tRNA + S-adenosyl-L-methionine = 5-methylaminomethyl-2-thiouridine(34) in tRNA + S-adenosyl-L-homocysteine + H(+)</text>
        <dbReference type="Rhea" id="RHEA:19569"/>
        <dbReference type="Rhea" id="RHEA-COMP:10195"/>
        <dbReference type="Rhea" id="RHEA-COMP:10197"/>
        <dbReference type="ChEBI" id="CHEBI:15378"/>
        <dbReference type="ChEBI" id="CHEBI:57856"/>
        <dbReference type="ChEBI" id="CHEBI:59789"/>
        <dbReference type="ChEBI" id="CHEBI:74454"/>
        <dbReference type="ChEBI" id="CHEBI:74455"/>
        <dbReference type="EC" id="2.1.1.61"/>
    </reaction>
</comment>